<evidence type="ECO:0000313" key="2">
    <source>
        <dbReference type="EMBL" id="QHC01106.1"/>
    </source>
</evidence>
<dbReference type="Gene3D" id="3.10.620.30">
    <property type="match status" value="1"/>
</dbReference>
<dbReference type="KEGG" id="eke:EK0264_12940"/>
<feature type="domain" description="Transglutaminase-like" evidence="1">
    <location>
        <begin position="150"/>
        <end position="210"/>
    </location>
</feature>
<dbReference type="OrthoDB" id="5438043at2"/>
<dbReference type="EMBL" id="CP047156">
    <property type="protein sequence ID" value="QHC01106.1"/>
    <property type="molecule type" value="Genomic_DNA"/>
</dbReference>
<reference evidence="2 3" key="1">
    <citation type="journal article" date="2018" name="Int. J. Syst. Evol. Microbiol.">
        <title>Epidermidibacterium keratini gen. nov., sp. nov., a member of the family Sporichthyaceae, isolated from keratin epidermis.</title>
        <authorList>
            <person name="Lee D.G."/>
            <person name="Trujillo M.E."/>
            <person name="Kang S."/>
            <person name="Nam J.J."/>
            <person name="Kim Y.J."/>
        </authorList>
    </citation>
    <scope>NUCLEOTIDE SEQUENCE [LARGE SCALE GENOMIC DNA]</scope>
    <source>
        <strain evidence="2 3">EPI-7</strain>
    </source>
</reference>
<accession>A0A7L4YPM6</accession>
<dbReference type="RefSeq" id="WP_159546243.1">
    <property type="nucleotide sequence ID" value="NZ_CP047156.1"/>
</dbReference>
<dbReference type="Proteomes" id="UP000463857">
    <property type="component" value="Chromosome"/>
</dbReference>
<dbReference type="SUPFAM" id="SSF54001">
    <property type="entry name" value="Cysteine proteinases"/>
    <property type="match status" value="1"/>
</dbReference>
<protein>
    <submittedName>
        <fullName evidence="2">Transglutaminase</fullName>
    </submittedName>
</protein>
<dbReference type="InterPro" id="IPR038765">
    <property type="entry name" value="Papain-like_cys_pep_sf"/>
</dbReference>
<dbReference type="AlphaFoldDB" id="A0A7L4YPM6"/>
<evidence type="ECO:0000259" key="1">
    <source>
        <dbReference type="SMART" id="SM00460"/>
    </source>
</evidence>
<gene>
    <name evidence="2" type="ORF">EK0264_12940</name>
</gene>
<evidence type="ECO:0000313" key="3">
    <source>
        <dbReference type="Proteomes" id="UP000463857"/>
    </source>
</evidence>
<dbReference type="InterPro" id="IPR002931">
    <property type="entry name" value="Transglutaminase-like"/>
</dbReference>
<name>A0A7L4YPM6_9ACTN</name>
<keyword evidence="3" id="KW-1185">Reference proteome</keyword>
<dbReference type="Pfam" id="PF01841">
    <property type="entry name" value="Transglut_core"/>
    <property type="match status" value="1"/>
</dbReference>
<organism evidence="2 3">
    <name type="scientific">Epidermidibacterium keratini</name>
    <dbReference type="NCBI Taxonomy" id="1891644"/>
    <lineage>
        <taxon>Bacteria</taxon>
        <taxon>Bacillati</taxon>
        <taxon>Actinomycetota</taxon>
        <taxon>Actinomycetes</taxon>
        <taxon>Sporichthyales</taxon>
        <taxon>Sporichthyaceae</taxon>
        <taxon>Epidermidibacterium</taxon>
    </lineage>
</organism>
<dbReference type="PANTHER" id="PTHR33490">
    <property type="entry name" value="BLR5614 PROTEIN-RELATED"/>
    <property type="match status" value="1"/>
</dbReference>
<dbReference type="Gene3D" id="2.60.40.2250">
    <property type="match status" value="1"/>
</dbReference>
<dbReference type="SMART" id="SM00460">
    <property type="entry name" value="TGc"/>
    <property type="match status" value="1"/>
</dbReference>
<proteinExistence type="predicted"/>
<dbReference type="InParanoid" id="A0A7L4YPM6"/>
<dbReference type="PANTHER" id="PTHR33490:SF12">
    <property type="entry name" value="BLL5557 PROTEIN"/>
    <property type="match status" value="1"/>
</dbReference>
<sequence>MQRTVSAHLDAQVAAATEIVLSIAVARGPKIVDEDLTIAVGDTPIDPEEIVEPDGTRLHVCRDLPEGQLNVDYSATVDGQVDEPWSADLAPHVYSRPSRYCESDKLLHIAGALFANLEGFELVDAVRNWVNEKVLYLSGWSRVTDGSVDTFLQRQGVCRDFAHLVVTFLRSRNMPARLSSVYAPGLSPMDFHAVAEAYVDGEWWVIDATGLAPREAMLRIAIGRDAADTAFLTTTRGRLKMGRMSVTAVIDPELPTEDPSAHVQLR</sequence>